<dbReference type="GO" id="GO:0004619">
    <property type="term" value="F:phosphoglycerate mutase activity"/>
    <property type="evidence" value="ECO:0007669"/>
    <property type="project" value="UniProtKB-EC"/>
</dbReference>
<evidence type="ECO:0000259" key="12">
    <source>
        <dbReference type="Pfam" id="PF06415"/>
    </source>
</evidence>
<comment type="caution">
    <text evidence="13">The sequence shown here is derived from an EMBL/GenBank/DDBJ whole genome shotgun (WGS) entry which is preliminary data.</text>
</comment>
<dbReference type="InterPro" id="IPR006124">
    <property type="entry name" value="Metalloenzyme"/>
</dbReference>
<dbReference type="NCBIfam" id="TIGR01307">
    <property type="entry name" value="pgm_bpd_ind"/>
    <property type="match status" value="1"/>
</dbReference>
<dbReference type="HAMAP" id="MF_01038">
    <property type="entry name" value="GpmI"/>
    <property type="match status" value="1"/>
</dbReference>
<evidence type="ECO:0000256" key="5">
    <source>
        <dbReference type="ARBA" id="ARBA00012026"/>
    </source>
</evidence>
<dbReference type="SUPFAM" id="SSF64158">
    <property type="entry name" value="2,3-Bisphosphoglycerate-independent phosphoglycerate mutase, substrate-binding domain"/>
    <property type="match status" value="1"/>
</dbReference>
<dbReference type="Pfam" id="PF06415">
    <property type="entry name" value="iPGM_N"/>
    <property type="match status" value="1"/>
</dbReference>
<evidence type="ECO:0000256" key="3">
    <source>
        <dbReference type="ARBA" id="ARBA00004798"/>
    </source>
</evidence>
<dbReference type="InterPro" id="IPR005995">
    <property type="entry name" value="Pgm_bpd_ind"/>
</dbReference>
<evidence type="ECO:0000256" key="7">
    <source>
        <dbReference type="ARBA" id="ARBA00023152"/>
    </source>
</evidence>
<feature type="domain" description="Metalloenzyme" evidence="11">
    <location>
        <begin position="11"/>
        <end position="502"/>
    </location>
</feature>
<dbReference type="FunFam" id="3.40.1450.10:FF:000001">
    <property type="entry name" value="2,3-bisphosphoglycerate-independent phosphoglycerate mutase"/>
    <property type="match status" value="1"/>
</dbReference>
<name>A0A1J5TSN1_9ZZZZ</name>
<comment type="catalytic activity">
    <reaction evidence="1">
        <text>(2R)-2-phosphoglycerate = (2R)-3-phosphoglycerate</text>
        <dbReference type="Rhea" id="RHEA:15901"/>
        <dbReference type="ChEBI" id="CHEBI:58272"/>
        <dbReference type="ChEBI" id="CHEBI:58289"/>
        <dbReference type="EC" id="5.4.2.12"/>
    </reaction>
</comment>
<comment type="cofactor">
    <cofactor evidence="2">
        <name>Mn(2+)</name>
        <dbReference type="ChEBI" id="CHEBI:29035"/>
    </cofactor>
</comment>
<evidence type="ECO:0000256" key="1">
    <source>
        <dbReference type="ARBA" id="ARBA00000370"/>
    </source>
</evidence>
<dbReference type="GO" id="GO:0005829">
    <property type="term" value="C:cytosol"/>
    <property type="evidence" value="ECO:0007669"/>
    <property type="project" value="TreeGrafter"/>
</dbReference>
<gene>
    <name evidence="13" type="primary">gpmI_1</name>
    <name evidence="13" type="ORF">GALL_02530</name>
</gene>
<evidence type="ECO:0000256" key="2">
    <source>
        <dbReference type="ARBA" id="ARBA00001936"/>
    </source>
</evidence>
<dbReference type="InterPro" id="IPR017850">
    <property type="entry name" value="Alkaline_phosphatase_core_sf"/>
</dbReference>
<dbReference type="InterPro" id="IPR011258">
    <property type="entry name" value="BPG-indep_PGM_N"/>
</dbReference>
<dbReference type="AlphaFoldDB" id="A0A1J5TSN1"/>
<evidence type="ECO:0000256" key="6">
    <source>
        <dbReference type="ARBA" id="ARBA00022723"/>
    </source>
</evidence>
<comment type="pathway">
    <text evidence="3">Carbohydrate degradation; glycolysis; pyruvate from D-glyceraldehyde 3-phosphate: step 3/5.</text>
</comment>
<keyword evidence="7" id="KW-0324">Glycolysis</keyword>
<proteinExistence type="inferred from homology"/>
<sequence length="516" mass="56449">MTDHPTQAITPVLLLILDGFGYREEADFNAVAHARKPNWERIWSEYPHTLINASELHVGLPNGQMGNSEVGHLNIGAGRVVYQDLTKVDLAIENGSFFSNPALQQAAATAKQRGTALHILGLLSPGGVHSHEAHIHAMLELAVRNGLRKIFIHAFLDGRDTPPRSAAQSLQALQDKCAQLGAGRIASMVGRYFAMDRDNRWERVQIAYDMLASGKAPYHAATPQAALESAYARGENDEFVQATIVGDPIAMQDGDVAVFMNFRADRAREITRALTEEKFEGFTRSRFPRLANFTTLSSYGEDFRLPCAYTADEIHNSFGEYLSNLGLKQLRIAETEKYAHVTYFMNGGKEQPFPGEDRILVPSPKVATYDLKPEMSAFEVTDKLEAAIRSQQYQAILCNYANGDMVGHSGIMDAAVTAVEALDVCIGRVVKAMLECGGEVLITADHGNAEQMLDRTTHQAHTAHTLNPVPFIYIGRKADIAPAGTGALQDVAPTLLAMMGLPQPPEMTGKSLIHIL</sequence>
<dbReference type="Gene3D" id="3.40.720.10">
    <property type="entry name" value="Alkaline Phosphatase, subunit A"/>
    <property type="match status" value="1"/>
</dbReference>
<dbReference type="GO" id="GO:0006096">
    <property type="term" value="P:glycolytic process"/>
    <property type="evidence" value="ECO:0007669"/>
    <property type="project" value="UniProtKB-UniPathway"/>
</dbReference>
<accession>A0A1J5TSN1</accession>
<dbReference type="CDD" id="cd16010">
    <property type="entry name" value="iPGM"/>
    <property type="match status" value="1"/>
</dbReference>
<evidence type="ECO:0000259" key="11">
    <source>
        <dbReference type="Pfam" id="PF01676"/>
    </source>
</evidence>
<dbReference type="EMBL" id="MLJW01000001">
    <property type="protein sequence ID" value="OIR19373.1"/>
    <property type="molecule type" value="Genomic_DNA"/>
</dbReference>
<evidence type="ECO:0000256" key="10">
    <source>
        <dbReference type="ARBA" id="ARBA00071648"/>
    </source>
</evidence>
<evidence type="ECO:0000256" key="4">
    <source>
        <dbReference type="ARBA" id="ARBA00008819"/>
    </source>
</evidence>
<dbReference type="InterPro" id="IPR036646">
    <property type="entry name" value="PGAM_B_sf"/>
</dbReference>
<dbReference type="PANTHER" id="PTHR31637:SF0">
    <property type="entry name" value="2,3-BISPHOSPHOGLYCERATE-INDEPENDENT PHOSPHOGLYCERATE MUTASE"/>
    <property type="match status" value="1"/>
</dbReference>
<dbReference type="GO" id="GO:0006007">
    <property type="term" value="P:glucose catabolic process"/>
    <property type="evidence" value="ECO:0007669"/>
    <property type="project" value="InterPro"/>
</dbReference>
<dbReference type="UniPathway" id="UPA00109">
    <property type="reaction ID" value="UER00186"/>
</dbReference>
<dbReference type="EC" id="5.4.2.12" evidence="5"/>
<dbReference type="PANTHER" id="PTHR31637">
    <property type="entry name" value="2,3-BISPHOSPHOGLYCERATE-INDEPENDENT PHOSPHOGLYCERATE MUTASE"/>
    <property type="match status" value="1"/>
</dbReference>
<dbReference type="PIRSF" id="PIRSF001492">
    <property type="entry name" value="IPGAM"/>
    <property type="match status" value="1"/>
</dbReference>
<keyword evidence="6" id="KW-0479">Metal-binding</keyword>
<evidence type="ECO:0000313" key="13">
    <source>
        <dbReference type="EMBL" id="OIR19373.1"/>
    </source>
</evidence>
<keyword evidence="9 13" id="KW-0413">Isomerase</keyword>
<evidence type="ECO:0000256" key="8">
    <source>
        <dbReference type="ARBA" id="ARBA00023211"/>
    </source>
</evidence>
<dbReference type="SUPFAM" id="SSF53649">
    <property type="entry name" value="Alkaline phosphatase-like"/>
    <property type="match status" value="1"/>
</dbReference>
<keyword evidence="8" id="KW-0464">Manganese</keyword>
<dbReference type="Gene3D" id="3.40.1450.10">
    <property type="entry name" value="BPG-independent phosphoglycerate mutase, domain B"/>
    <property type="match status" value="1"/>
</dbReference>
<organism evidence="13">
    <name type="scientific">mine drainage metagenome</name>
    <dbReference type="NCBI Taxonomy" id="410659"/>
    <lineage>
        <taxon>unclassified sequences</taxon>
        <taxon>metagenomes</taxon>
        <taxon>ecological metagenomes</taxon>
    </lineage>
</organism>
<dbReference type="Pfam" id="PF01676">
    <property type="entry name" value="Metalloenzyme"/>
    <property type="match status" value="1"/>
</dbReference>
<reference evidence="13" key="1">
    <citation type="submission" date="2016-10" db="EMBL/GenBank/DDBJ databases">
        <title>Sequence of Gallionella enrichment culture.</title>
        <authorList>
            <person name="Poehlein A."/>
            <person name="Muehling M."/>
            <person name="Daniel R."/>
        </authorList>
    </citation>
    <scope>NUCLEOTIDE SEQUENCE</scope>
</reference>
<comment type="similarity">
    <text evidence="4">Belongs to the BPG-independent phosphoglycerate mutase family.</text>
</comment>
<feature type="domain" description="BPG-independent PGAM N-terminal" evidence="12">
    <location>
        <begin position="88"/>
        <end position="300"/>
    </location>
</feature>
<dbReference type="GO" id="GO:0030145">
    <property type="term" value="F:manganese ion binding"/>
    <property type="evidence" value="ECO:0007669"/>
    <property type="project" value="InterPro"/>
</dbReference>
<evidence type="ECO:0000256" key="9">
    <source>
        <dbReference type="ARBA" id="ARBA00023235"/>
    </source>
</evidence>
<protein>
    <recommendedName>
        <fullName evidence="10">2,3-bisphosphoglycerate-independent phosphoglycerate mutase</fullName>
        <ecNumber evidence="5">5.4.2.12</ecNumber>
    </recommendedName>
</protein>